<dbReference type="RefSeq" id="WP_090093890.1">
    <property type="nucleotide sequence ID" value="NZ_FOMG01000032.1"/>
</dbReference>
<dbReference type="Proteomes" id="UP000199263">
    <property type="component" value="Unassembled WGS sequence"/>
</dbReference>
<dbReference type="Gene3D" id="2.30.110.10">
    <property type="entry name" value="Electron Transport, Fmn-binding Protein, Chain A"/>
    <property type="match status" value="1"/>
</dbReference>
<accession>A0A1I1RCY7</accession>
<dbReference type="OrthoDB" id="9792542at2"/>
<evidence type="ECO:0000313" key="2">
    <source>
        <dbReference type="EMBL" id="SFD32211.1"/>
    </source>
</evidence>
<dbReference type="EMBL" id="FOMG01000032">
    <property type="protein sequence ID" value="SFD32211.1"/>
    <property type="molecule type" value="Genomic_DNA"/>
</dbReference>
<name>A0A1I1RCY7_9CLOT</name>
<organism evidence="2 3">
    <name type="scientific">Clostridium uliginosum</name>
    <dbReference type="NCBI Taxonomy" id="119641"/>
    <lineage>
        <taxon>Bacteria</taxon>
        <taxon>Bacillati</taxon>
        <taxon>Bacillota</taxon>
        <taxon>Clostridia</taxon>
        <taxon>Eubacteriales</taxon>
        <taxon>Clostridiaceae</taxon>
        <taxon>Clostridium</taxon>
    </lineage>
</organism>
<feature type="domain" description="Pyridoxamine 5'-phosphate oxidase N-terminal" evidence="1">
    <location>
        <begin position="6"/>
        <end position="88"/>
    </location>
</feature>
<evidence type="ECO:0000259" key="1">
    <source>
        <dbReference type="Pfam" id="PF01243"/>
    </source>
</evidence>
<dbReference type="AlphaFoldDB" id="A0A1I1RCY7"/>
<keyword evidence="3" id="KW-1185">Reference proteome</keyword>
<dbReference type="SUPFAM" id="SSF50475">
    <property type="entry name" value="FMN-binding split barrel"/>
    <property type="match status" value="1"/>
</dbReference>
<dbReference type="InterPro" id="IPR011576">
    <property type="entry name" value="Pyridox_Oxase_N"/>
</dbReference>
<reference evidence="2 3" key="1">
    <citation type="submission" date="2016-10" db="EMBL/GenBank/DDBJ databases">
        <authorList>
            <person name="de Groot N.N."/>
        </authorList>
    </citation>
    <scope>NUCLEOTIDE SEQUENCE [LARGE SCALE GENOMIC DNA]</scope>
    <source>
        <strain evidence="2 3">DSM 12992</strain>
    </source>
</reference>
<evidence type="ECO:0000313" key="3">
    <source>
        <dbReference type="Proteomes" id="UP000199263"/>
    </source>
</evidence>
<proteinExistence type="predicted"/>
<gene>
    <name evidence="2" type="ORF">SAMN05421842_13222</name>
</gene>
<dbReference type="STRING" id="119641.SAMN05421842_13222"/>
<dbReference type="InterPro" id="IPR012349">
    <property type="entry name" value="Split_barrel_FMN-bd"/>
</dbReference>
<protein>
    <submittedName>
        <fullName evidence="2">Uncharacterized protein, pyridoxamine 5'-phosphate oxidase (PNPOx-like) family</fullName>
    </submittedName>
</protein>
<dbReference type="Pfam" id="PF01243">
    <property type="entry name" value="PNPOx_N"/>
    <property type="match status" value="1"/>
</dbReference>
<sequence length="131" mass="14933">MSKSFDFLKSCGVFFVTTINGEVPASRPFGAVMEYEGNLYISTGNTKDVYKQLVQNPNIQIVALKKETREWIRINGKAIETNDLKEKMTMLKECPILSKRFNSATCEYFALFKITNMESYLCTDNGMSKID</sequence>